<dbReference type="SUPFAM" id="SSF57716">
    <property type="entry name" value="Glucocorticoid receptor-like (DNA-binding domain)"/>
    <property type="match status" value="1"/>
</dbReference>
<dbReference type="GO" id="GO:0006412">
    <property type="term" value="P:translation"/>
    <property type="evidence" value="ECO:0007669"/>
    <property type="project" value="UniProtKB-UniRule"/>
</dbReference>
<dbReference type="PANTHER" id="PTHR19836">
    <property type="entry name" value="30S RIBOSOMAL PROTEIN S14"/>
    <property type="match status" value="1"/>
</dbReference>
<evidence type="ECO:0000256" key="5">
    <source>
        <dbReference type="HAMAP-Rule" id="MF_00537"/>
    </source>
</evidence>
<protein>
    <recommendedName>
        <fullName evidence="4 5">Small ribosomal subunit protein uS14c</fullName>
    </recommendedName>
</protein>
<accession>A0A1Z1MMX4</accession>
<sequence length="100" mass="12116">MAKENMIQKEIKRKKLFLKYYEQKKSIKNSIKLSTNFETNIELQKRLQKIPRNSLSCRKRNRCWMTGRSRGFYRHFGLSRHVLREMAHECLLPGVKKSSW</sequence>
<name>A0A1Z1MMX4_9FLOR</name>
<evidence type="ECO:0000256" key="2">
    <source>
        <dbReference type="ARBA" id="ARBA00022980"/>
    </source>
</evidence>
<comment type="function">
    <text evidence="5">Binds 16S rRNA, required for the assembly of 30S particles.</text>
</comment>
<dbReference type="FunFam" id="1.10.287.1480:FF:000001">
    <property type="entry name" value="30S ribosomal protein S14"/>
    <property type="match status" value="1"/>
</dbReference>
<dbReference type="GO" id="GO:0019843">
    <property type="term" value="F:rRNA binding"/>
    <property type="evidence" value="ECO:0007669"/>
    <property type="project" value="UniProtKB-UniRule"/>
</dbReference>
<dbReference type="GO" id="GO:0009507">
    <property type="term" value="C:chloroplast"/>
    <property type="evidence" value="ECO:0007669"/>
    <property type="project" value="UniProtKB-SubCell"/>
</dbReference>
<dbReference type="InterPro" id="IPR001209">
    <property type="entry name" value="Ribosomal_uS14"/>
</dbReference>
<keyword evidence="5" id="KW-0699">rRNA-binding</keyword>
<keyword evidence="3 5" id="KW-0687">Ribonucleoprotein</keyword>
<geneLocation type="chloroplast" evidence="6"/>
<dbReference type="AlphaFoldDB" id="A0A1Z1MMX4"/>
<organism evidence="6">
    <name type="scientific">Gredgaria maugeana</name>
    <dbReference type="NCBI Taxonomy" id="2007213"/>
    <lineage>
        <taxon>Eukaryota</taxon>
        <taxon>Rhodophyta</taxon>
        <taxon>Florideophyceae</taxon>
        <taxon>Rhodymeniophycidae</taxon>
        <taxon>Ceramiales</taxon>
        <taxon>Rhodomelaceae</taxon>
        <taxon>Herposiphonieae</taxon>
        <taxon>Gredgaria</taxon>
    </lineage>
</organism>
<dbReference type="GeneID" id="33360549"/>
<dbReference type="InterPro" id="IPR023036">
    <property type="entry name" value="Ribosomal_uS14_bac/plastid"/>
</dbReference>
<evidence type="ECO:0000256" key="3">
    <source>
        <dbReference type="ARBA" id="ARBA00023274"/>
    </source>
</evidence>
<dbReference type="Gene3D" id="1.10.287.1480">
    <property type="match status" value="1"/>
</dbReference>
<proteinExistence type="inferred from homology"/>
<keyword evidence="2 5" id="KW-0689">Ribosomal protein</keyword>
<dbReference type="EMBL" id="MF101446">
    <property type="protein sequence ID" value="ARW67266.1"/>
    <property type="molecule type" value="Genomic_DNA"/>
</dbReference>
<dbReference type="PANTHER" id="PTHR19836:SF19">
    <property type="entry name" value="SMALL RIBOSOMAL SUBUNIT PROTEIN US14M"/>
    <property type="match status" value="1"/>
</dbReference>
<dbReference type="RefSeq" id="YP_009398080.1">
    <property type="nucleotide sequence ID" value="NC_035290.1"/>
</dbReference>
<dbReference type="Pfam" id="PF00253">
    <property type="entry name" value="Ribosomal_S14"/>
    <property type="match status" value="1"/>
</dbReference>
<dbReference type="HAMAP" id="MF_00537">
    <property type="entry name" value="Ribosomal_uS14_1"/>
    <property type="match status" value="1"/>
</dbReference>
<dbReference type="GO" id="GO:0003735">
    <property type="term" value="F:structural constituent of ribosome"/>
    <property type="evidence" value="ECO:0007669"/>
    <property type="project" value="InterPro"/>
</dbReference>
<comment type="subunit">
    <text evidence="5">Part of the 30S ribosomal subunit.</text>
</comment>
<keyword evidence="6" id="KW-0150">Chloroplast</keyword>
<comment type="subcellular location">
    <subcellularLocation>
        <location evidence="5">Plastid</location>
        <location evidence="5">Chloroplast</location>
    </subcellularLocation>
</comment>
<dbReference type="PROSITE" id="PS00527">
    <property type="entry name" value="RIBOSOMAL_S14"/>
    <property type="match status" value="1"/>
</dbReference>
<reference evidence="6" key="1">
    <citation type="journal article" date="2017" name="J. Phycol.">
        <title>Analysis of chloroplast genomes and a supermatrix inform reclassification of the Rhodomelaceae (Rhodophyta).</title>
        <authorList>
            <person name="Diaz-Tapia P."/>
            <person name="Maggs C.A."/>
            <person name="West J.A."/>
            <person name="Verbruggen H."/>
        </authorList>
    </citation>
    <scope>NUCLEOTIDE SEQUENCE</scope>
    <source>
        <strain evidence="6">PD1230</strain>
    </source>
</reference>
<gene>
    <name evidence="5 6" type="primary">rps14</name>
</gene>
<dbReference type="InterPro" id="IPR018271">
    <property type="entry name" value="Ribosomal_uS14_CS"/>
</dbReference>
<keyword evidence="5" id="KW-0694">RNA-binding</keyword>
<evidence type="ECO:0000256" key="4">
    <source>
        <dbReference type="ARBA" id="ARBA00035247"/>
    </source>
</evidence>
<evidence type="ECO:0000256" key="1">
    <source>
        <dbReference type="ARBA" id="ARBA00009083"/>
    </source>
</evidence>
<dbReference type="GO" id="GO:0015935">
    <property type="term" value="C:small ribosomal subunit"/>
    <property type="evidence" value="ECO:0007669"/>
    <property type="project" value="TreeGrafter"/>
</dbReference>
<comment type="similarity">
    <text evidence="1 5">Belongs to the universal ribosomal protein uS14 family.</text>
</comment>
<dbReference type="NCBIfam" id="NF006477">
    <property type="entry name" value="PRK08881.1"/>
    <property type="match status" value="1"/>
</dbReference>
<evidence type="ECO:0000313" key="6">
    <source>
        <dbReference type="EMBL" id="ARW67266.1"/>
    </source>
</evidence>
<keyword evidence="6" id="KW-0934">Plastid</keyword>